<dbReference type="InterPro" id="IPR021866">
    <property type="entry name" value="SpoIIAA-like"/>
</dbReference>
<dbReference type="EMBL" id="CP003345">
    <property type="protein sequence ID" value="AFM03882.1"/>
    <property type="molecule type" value="Genomic_DNA"/>
</dbReference>
<accession>I4AIU7</accession>
<dbReference type="Pfam" id="PF11964">
    <property type="entry name" value="SpoIIAA-like"/>
    <property type="match status" value="1"/>
</dbReference>
<organism evidence="1 2">
    <name type="scientific">Bernardetia litoralis (strain ATCC 23117 / DSM 6794 / NBRC 15988 / NCIMB 1366 / Fx l1 / Sio-4)</name>
    <name type="common">Flexibacter litoralis</name>
    <dbReference type="NCBI Taxonomy" id="880071"/>
    <lineage>
        <taxon>Bacteria</taxon>
        <taxon>Pseudomonadati</taxon>
        <taxon>Bacteroidota</taxon>
        <taxon>Cytophagia</taxon>
        <taxon>Cytophagales</taxon>
        <taxon>Bernardetiaceae</taxon>
        <taxon>Bernardetia</taxon>
    </lineage>
</organism>
<proteinExistence type="predicted"/>
<gene>
    <name evidence="1" type="ordered locus">Fleli_1456</name>
</gene>
<protein>
    <recommendedName>
        <fullName evidence="3">STAS/SEC14 domain-containing protein</fullName>
    </recommendedName>
</protein>
<evidence type="ECO:0000313" key="1">
    <source>
        <dbReference type="EMBL" id="AFM03882.1"/>
    </source>
</evidence>
<keyword evidence="2" id="KW-1185">Reference proteome</keyword>
<reference evidence="2" key="1">
    <citation type="submission" date="2012-06" db="EMBL/GenBank/DDBJ databases">
        <title>The complete genome of Flexibacter litoralis DSM 6794.</title>
        <authorList>
            <person name="Lucas S."/>
            <person name="Copeland A."/>
            <person name="Lapidus A."/>
            <person name="Glavina del Rio T."/>
            <person name="Dalin E."/>
            <person name="Tice H."/>
            <person name="Bruce D."/>
            <person name="Goodwin L."/>
            <person name="Pitluck S."/>
            <person name="Peters L."/>
            <person name="Ovchinnikova G."/>
            <person name="Lu M."/>
            <person name="Kyrpides N."/>
            <person name="Mavromatis K."/>
            <person name="Ivanova N."/>
            <person name="Brettin T."/>
            <person name="Detter J.C."/>
            <person name="Han C."/>
            <person name="Larimer F."/>
            <person name="Land M."/>
            <person name="Hauser L."/>
            <person name="Markowitz V."/>
            <person name="Cheng J.-F."/>
            <person name="Hugenholtz P."/>
            <person name="Woyke T."/>
            <person name="Wu D."/>
            <person name="Spring S."/>
            <person name="Lang E."/>
            <person name="Kopitz M."/>
            <person name="Brambilla E."/>
            <person name="Klenk H.-P."/>
            <person name="Eisen J.A."/>
        </authorList>
    </citation>
    <scope>NUCLEOTIDE SEQUENCE [LARGE SCALE GENOMIC DNA]</scope>
    <source>
        <strain evidence="2">ATCC 23117 / DSM 6794 / NBRC 15988 / NCIMB 1366 / Sio-4</strain>
    </source>
</reference>
<dbReference type="Proteomes" id="UP000006054">
    <property type="component" value="Chromosome"/>
</dbReference>
<evidence type="ECO:0008006" key="3">
    <source>
        <dbReference type="Google" id="ProtNLM"/>
    </source>
</evidence>
<name>I4AIU7_BERLS</name>
<sequence>MMPFYESPDKSITSFINNKEEYIIIKMEGDINDEEYKEVFMLLLDREKTQGYTKVLFNQENVGNVSSKSRAWLVLKFIPMLQKQLGTNFEVAVVKSSTTFQRITAQVLLKSIMAINNKFRIGYFEDRNTAKEWLASKKK</sequence>
<dbReference type="OrthoDB" id="884362at2"/>
<dbReference type="HOGENOM" id="CLU_1842170_0_0_10"/>
<dbReference type="eggNOG" id="ENOG502ZD7X">
    <property type="taxonomic scope" value="Bacteria"/>
</dbReference>
<dbReference type="RefSeq" id="WP_014797339.1">
    <property type="nucleotide sequence ID" value="NC_018018.1"/>
</dbReference>
<evidence type="ECO:0000313" key="2">
    <source>
        <dbReference type="Proteomes" id="UP000006054"/>
    </source>
</evidence>
<dbReference type="KEGG" id="fli:Fleli_1456"/>
<dbReference type="Gene3D" id="3.40.50.10600">
    <property type="entry name" value="SpoIIaa-like domains"/>
    <property type="match status" value="1"/>
</dbReference>
<dbReference type="InterPro" id="IPR038396">
    <property type="entry name" value="SpoIIAA-like_sf"/>
</dbReference>
<dbReference type="AlphaFoldDB" id="I4AIU7"/>
<dbReference type="STRING" id="880071.Fleli_1456"/>